<dbReference type="KEGG" id="afx:JZ786_16215"/>
<gene>
    <name evidence="1" type="ORF">JZ786_16215</name>
</gene>
<name>A0A9X7VVZ7_9BACL</name>
<dbReference type="AlphaFoldDB" id="A0A9X7VVZ7"/>
<evidence type="ECO:0000313" key="1">
    <source>
        <dbReference type="EMBL" id="QSO46061.1"/>
    </source>
</evidence>
<reference evidence="1 2" key="1">
    <citation type="submission" date="2021-02" db="EMBL/GenBank/DDBJ databases">
        <title>Alicyclobacillus curvatus sp. nov. and Alicyclobacillus mengziensis sp. nov., two acidophilic bacteria isolated from acid mine drainage.</title>
        <authorList>
            <person name="Huang Y."/>
        </authorList>
    </citation>
    <scope>NUCLEOTIDE SEQUENCE [LARGE SCALE GENOMIC DNA]</scope>
    <source>
        <strain evidence="1 2">S30H14</strain>
    </source>
</reference>
<dbReference type="EMBL" id="CP071182">
    <property type="protein sequence ID" value="QSO46061.1"/>
    <property type="molecule type" value="Genomic_DNA"/>
</dbReference>
<sequence length="176" mass="19616">MKRVLSTIAVLLIVTVFIAALYAMPKRISLSLTGVEYQLGHDRTEVHPISLVIRGRLHGAWTGQRTFVGTISIQGAHMPNPDNKHLLVIHFRPDGSGPMIYGYFRSGKPVTRAYGTMFASNNFNSFTIEEFSSHGRITGWNSRNGFMISAPAKTRVQALRISNLLMKNVLHGSRLH</sequence>
<keyword evidence="2" id="KW-1185">Reference proteome</keyword>
<accession>A0A9X7VVZ7</accession>
<dbReference type="RefSeq" id="WP_206655432.1">
    <property type="nucleotide sequence ID" value="NZ_CP071182.1"/>
</dbReference>
<protein>
    <submittedName>
        <fullName evidence="1">Uncharacterized protein</fullName>
    </submittedName>
</protein>
<proteinExistence type="predicted"/>
<evidence type="ECO:0000313" key="2">
    <source>
        <dbReference type="Proteomes" id="UP000663505"/>
    </source>
</evidence>
<dbReference type="Proteomes" id="UP000663505">
    <property type="component" value="Chromosome"/>
</dbReference>
<organism evidence="1 2">
    <name type="scientific">Alicyclobacillus mengziensis</name>
    <dbReference type="NCBI Taxonomy" id="2931921"/>
    <lineage>
        <taxon>Bacteria</taxon>
        <taxon>Bacillati</taxon>
        <taxon>Bacillota</taxon>
        <taxon>Bacilli</taxon>
        <taxon>Bacillales</taxon>
        <taxon>Alicyclobacillaceae</taxon>
        <taxon>Alicyclobacillus</taxon>
    </lineage>
</organism>